<comment type="similarity">
    <text evidence="1 12">Belongs to the methyltransferase TRM13 family.</text>
</comment>
<evidence type="ECO:0000313" key="16">
    <source>
        <dbReference type="EMBL" id="GIM14272.1"/>
    </source>
</evidence>
<keyword evidence="5 12" id="KW-0819">tRNA processing</keyword>
<keyword evidence="6 12" id="KW-0479">Metal-binding</keyword>
<dbReference type="EMBL" id="BNCQ01000055">
    <property type="protein sequence ID" value="GIM14272.1"/>
    <property type="molecule type" value="Genomic_DNA"/>
</dbReference>
<dbReference type="InterPro" id="IPR021721">
    <property type="entry name" value="Znf_CCCH-type_TRM13"/>
</dbReference>
<evidence type="ECO:0000256" key="12">
    <source>
        <dbReference type="RuleBase" id="RU367103"/>
    </source>
</evidence>
<evidence type="ECO:0000256" key="10">
    <source>
        <dbReference type="ARBA" id="ARBA00048635"/>
    </source>
</evidence>
<dbReference type="InterPro" id="IPR039044">
    <property type="entry name" value="Trm13"/>
</dbReference>
<dbReference type="PANTHER" id="PTHR12998:SF0">
    <property type="entry name" value="TRNA:M(4)X MODIFICATION ENZYME TRM13 HOMOLOG"/>
    <property type="match status" value="1"/>
</dbReference>
<feature type="region of interest" description="Disordered" evidence="13">
    <location>
        <begin position="426"/>
        <end position="479"/>
    </location>
</feature>
<keyword evidence="7 12" id="KW-0863">Zinc-finger</keyword>
<dbReference type="PROSITE" id="PS51800">
    <property type="entry name" value="ZF_CHHC_U11_48K"/>
    <property type="match status" value="1"/>
</dbReference>
<comment type="catalytic activity">
    <reaction evidence="10 12">
        <text>cytidine(4) in tRNA(Gly)(GCC) + S-adenosyl-L-methionine = 2'-O-methylcytidine(4) in tRNA(Gly)(GCC) + S-adenosyl-L-homocysteine + H(+)</text>
        <dbReference type="Rhea" id="RHEA:43192"/>
        <dbReference type="Rhea" id="RHEA-COMP:10399"/>
        <dbReference type="Rhea" id="RHEA-COMP:10400"/>
        <dbReference type="ChEBI" id="CHEBI:15378"/>
        <dbReference type="ChEBI" id="CHEBI:57856"/>
        <dbReference type="ChEBI" id="CHEBI:59789"/>
        <dbReference type="ChEBI" id="CHEBI:74495"/>
        <dbReference type="ChEBI" id="CHEBI:82748"/>
        <dbReference type="EC" id="2.1.1.225"/>
    </reaction>
</comment>
<dbReference type="PANTHER" id="PTHR12998">
    <property type="entry name" value="TRNA:M(4)X MODIFICATION ENZYME TRM13 HOMOLOG"/>
    <property type="match status" value="1"/>
</dbReference>
<evidence type="ECO:0000256" key="6">
    <source>
        <dbReference type="ARBA" id="ARBA00022723"/>
    </source>
</evidence>
<dbReference type="GO" id="GO:0008270">
    <property type="term" value="F:zinc ion binding"/>
    <property type="evidence" value="ECO:0007669"/>
    <property type="project" value="UniProtKB-KW"/>
</dbReference>
<organism evidence="15 17">
    <name type="scientific">Volvox reticuliferus</name>
    <dbReference type="NCBI Taxonomy" id="1737510"/>
    <lineage>
        <taxon>Eukaryota</taxon>
        <taxon>Viridiplantae</taxon>
        <taxon>Chlorophyta</taxon>
        <taxon>core chlorophytes</taxon>
        <taxon>Chlorophyceae</taxon>
        <taxon>CS clade</taxon>
        <taxon>Chlamydomonadales</taxon>
        <taxon>Volvocaceae</taxon>
        <taxon>Volvox</taxon>
    </lineage>
</organism>
<dbReference type="OrthoDB" id="547800at2759"/>
<evidence type="ECO:0000256" key="9">
    <source>
        <dbReference type="ARBA" id="ARBA00048165"/>
    </source>
</evidence>
<dbReference type="EMBL" id="BNCP01000046">
    <property type="protein sequence ID" value="GIL88710.1"/>
    <property type="molecule type" value="Genomic_DNA"/>
</dbReference>
<evidence type="ECO:0000256" key="11">
    <source>
        <dbReference type="ARBA" id="ARBA00049393"/>
    </source>
</evidence>
<comment type="catalytic activity">
    <reaction evidence="9 12">
        <text>cytidine(4) in tRNA(Pro) + S-adenosyl-L-methionine = 2'-O-methylcytidine(4) in tRNA(Pro) + S-adenosyl-L-homocysteine + H(+)</text>
        <dbReference type="Rhea" id="RHEA:32767"/>
        <dbReference type="Rhea" id="RHEA-COMP:10397"/>
        <dbReference type="Rhea" id="RHEA-COMP:10398"/>
        <dbReference type="ChEBI" id="CHEBI:15378"/>
        <dbReference type="ChEBI" id="CHEBI:57856"/>
        <dbReference type="ChEBI" id="CHEBI:59789"/>
        <dbReference type="ChEBI" id="CHEBI:74495"/>
        <dbReference type="ChEBI" id="CHEBI:82748"/>
        <dbReference type="EC" id="2.1.1.225"/>
    </reaction>
</comment>
<gene>
    <name evidence="15" type="ORF">Vretifemale_16620</name>
    <name evidence="16" type="ORF">Vretimale_17287</name>
</gene>
<feature type="compositionally biased region" description="Basic and acidic residues" evidence="13">
    <location>
        <begin position="449"/>
        <end position="469"/>
    </location>
</feature>
<dbReference type="Pfam" id="PF11722">
    <property type="entry name" value="zf-TRM13_CCCH"/>
    <property type="match status" value="1"/>
</dbReference>
<evidence type="ECO:0000313" key="15">
    <source>
        <dbReference type="EMBL" id="GIL88710.1"/>
    </source>
</evidence>
<dbReference type="GO" id="GO:0106050">
    <property type="term" value="F:tRNA 2'-O-methyltransferase activity"/>
    <property type="evidence" value="ECO:0007669"/>
    <property type="project" value="UniProtKB-UniRule"/>
</dbReference>
<keyword evidence="8 12" id="KW-0862">Zinc</keyword>
<protein>
    <recommendedName>
        <fullName evidence="12">tRNA:m(4)X modification enzyme TRM13</fullName>
        <ecNumber evidence="12">2.1.1.225</ecNumber>
    </recommendedName>
</protein>
<feature type="region of interest" description="Disordered" evidence="13">
    <location>
        <begin position="600"/>
        <end position="653"/>
    </location>
</feature>
<feature type="region of interest" description="Disordered" evidence="13">
    <location>
        <begin position="498"/>
        <end position="538"/>
    </location>
</feature>
<feature type="region of interest" description="Disordered" evidence="13">
    <location>
        <begin position="134"/>
        <end position="154"/>
    </location>
</feature>
<comment type="caution">
    <text evidence="15">The sequence shown here is derived from an EMBL/GenBank/DDBJ whole genome shotgun (WGS) entry which is preliminary data.</text>
</comment>
<accession>A0A8J4CRY0</accession>
<evidence type="ECO:0000313" key="17">
    <source>
        <dbReference type="Proteomes" id="UP000747110"/>
    </source>
</evidence>
<evidence type="ECO:0000256" key="8">
    <source>
        <dbReference type="ARBA" id="ARBA00022833"/>
    </source>
</evidence>
<keyword evidence="3 12" id="KW-0808">Transferase</keyword>
<dbReference type="InterPro" id="IPR022776">
    <property type="entry name" value="TRM13/UPF0224_CHHC_Znf_dom"/>
</dbReference>
<feature type="domain" description="CHHC U11-48K-type" evidence="14">
    <location>
        <begin position="61"/>
        <end position="88"/>
    </location>
</feature>
<name>A0A8J4CRY0_9CHLO</name>
<dbReference type="Pfam" id="PF05253">
    <property type="entry name" value="zf-U11-48K"/>
    <property type="match status" value="1"/>
</dbReference>
<dbReference type="GO" id="GO:0030488">
    <property type="term" value="P:tRNA methylation"/>
    <property type="evidence" value="ECO:0007669"/>
    <property type="project" value="InterPro"/>
</dbReference>
<reference evidence="15" key="1">
    <citation type="journal article" date="2021" name="Proc. Natl. Acad. Sci. U.S.A.">
        <title>Three genomes in the algal genus Volvox reveal the fate of a haploid sex-determining region after a transition to homothallism.</title>
        <authorList>
            <person name="Yamamoto K."/>
            <person name="Hamaji T."/>
            <person name="Kawai-Toyooka H."/>
            <person name="Matsuzaki R."/>
            <person name="Takahashi F."/>
            <person name="Nishimura Y."/>
            <person name="Kawachi M."/>
            <person name="Noguchi H."/>
            <person name="Minakuchi Y."/>
            <person name="Umen J.G."/>
            <person name="Toyoda A."/>
            <person name="Nozaki H."/>
        </authorList>
    </citation>
    <scope>NUCLEOTIDE SEQUENCE</scope>
    <source>
        <strain evidence="16">NIES-3785</strain>
        <strain evidence="15">NIES-3786</strain>
    </source>
</reference>
<evidence type="ECO:0000256" key="4">
    <source>
        <dbReference type="ARBA" id="ARBA00022691"/>
    </source>
</evidence>
<evidence type="ECO:0000256" key="2">
    <source>
        <dbReference type="ARBA" id="ARBA00022603"/>
    </source>
</evidence>
<evidence type="ECO:0000256" key="7">
    <source>
        <dbReference type="ARBA" id="ARBA00022771"/>
    </source>
</evidence>
<keyword evidence="17" id="KW-1185">Reference proteome</keyword>
<dbReference type="Proteomes" id="UP000747110">
    <property type="component" value="Unassembled WGS sequence"/>
</dbReference>
<evidence type="ECO:0000256" key="5">
    <source>
        <dbReference type="ARBA" id="ARBA00022694"/>
    </source>
</evidence>
<keyword evidence="2 12" id="KW-0489">Methyltransferase</keyword>
<evidence type="ECO:0000256" key="1">
    <source>
        <dbReference type="ARBA" id="ARBA00005265"/>
    </source>
</evidence>
<feature type="compositionally biased region" description="Low complexity" evidence="13">
    <location>
        <begin position="504"/>
        <end position="518"/>
    </location>
</feature>
<sequence>MTTKGSAAGSPHDNPEPGRCRFFLGGKKSRFCRTMAIPGKHFCGNHLHVGDPDAATAAPQRVPCPLDPNHTVLASELKLHVSRRCPALALALRERAQPHFVEDVNVGSDAEPNLPTQTAVATIGASSAVTNTAGLAPTGSGPPNPAASAEDVSPACLPAAGDGGGRGIGRDDGGSVDILAGDAGYGLVSAARAPASTTCSAAAWVPALGPFQRGRAAQRAALARSIGEAAFMQLLARVEAAHTAVCGPDPLVDSVMRPAECEEMLAAPSQLRPFDLKHGLQQASIVGNMQRVGLISPGQKGGAGVSVVELGAGKGYLGATLATNCGVDRLVATDVKSGFKLKADRRVRHIIFGRYRVDLKDYVPSATPELSSAPPGSPWVAVAKHLCGAATDYGLRACMIQNTTHGASTAVLAGATTAKAGLADATAESDLGGQSRSDQAGRKRRRRGAREAVGHGRGEGTGDDMERCKAPGTGSADGHAATGVLVEVQPHEPQPQLIRKEQQEQQQQEWQQLCQQAQGEDKSGPDSVNNSSRGCSDGSGGGAVFRGLAVAPCCHHRCGWRAYTGKPLFRRLGLSATDFELISWMTGWALCGHDTPAGAPVAEASGGDDTNCELDGDDGGKDGGDEGNGGGGATTSGHFTGAAGKEDCTADARPQLTPPLLARRDSERTLLAHNTSQCDHVSACALGGNGGGHGATTTTTVMAAADTELPPAALGAGQKVMNSSSTLSPMALPRGPASDPVSMATFDPVFRLPRALRMAVGQKCKQLIDAGRLDWLRQRFRSAELVSYIGPEVTGENRLLLAVHPLGALDAGGDSSGARVGDGYGCPGCKGGESLADQPERLERKLEAANEGKGEV</sequence>
<dbReference type="Proteomes" id="UP000722791">
    <property type="component" value="Unassembled WGS sequence"/>
</dbReference>
<dbReference type="AlphaFoldDB" id="A0A8J4CRY0"/>
<keyword evidence="4 12" id="KW-0949">S-adenosyl-L-methionine</keyword>
<evidence type="ECO:0000259" key="14">
    <source>
        <dbReference type="PROSITE" id="PS51800"/>
    </source>
</evidence>
<evidence type="ECO:0000256" key="3">
    <source>
        <dbReference type="ARBA" id="ARBA00022679"/>
    </source>
</evidence>
<dbReference type="EC" id="2.1.1.225" evidence="12"/>
<dbReference type="InterPro" id="IPR007871">
    <property type="entry name" value="Methyltransferase_TRM13"/>
</dbReference>
<evidence type="ECO:0000256" key="13">
    <source>
        <dbReference type="SAM" id="MobiDB-lite"/>
    </source>
</evidence>
<proteinExistence type="inferred from homology"/>
<comment type="function">
    <text evidence="12">tRNA methylase which 2'-O-methylates cytidine(4) in tRNA(Pro) and tRNA(Gly)(GCC), and adenosine(4) in tRNA(His).</text>
</comment>
<comment type="catalytic activity">
    <reaction evidence="11 12">
        <text>adenosine(4) in tRNA(His) + S-adenosyl-L-methionine = 2'-O-methyladenosine(4) in tRNA(His) + S-adenosyl-L-homocysteine + H(+)</text>
        <dbReference type="Rhea" id="RHEA:43196"/>
        <dbReference type="Rhea" id="RHEA-COMP:10401"/>
        <dbReference type="Rhea" id="RHEA-COMP:10402"/>
        <dbReference type="ChEBI" id="CHEBI:15378"/>
        <dbReference type="ChEBI" id="CHEBI:57856"/>
        <dbReference type="ChEBI" id="CHEBI:59789"/>
        <dbReference type="ChEBI" id="CHEBI:74411"/>
        <dbReference type="ChEBI" id="CHEBI:74477"/>
        <dbReference type="EC" id="2.1.1.225"/>
    </reaction>
</comment>
<dbReference type="Pfam" id="PF05206">
    <property type="entry name" value="TRM13"/>
    <property type="match status" value="3"/>
</dbReference>